<dbReference type="GeneID" id="64766782"/>
<dbReference type="RefSeq" id="YP_010059549.1">
    <property type="nucleotide sequence ID" value="NC_054726.1"/>
</dbReference>
<accession>A0A649VR41</accession>
<name>A0A649VR41_9CAUD</name>
<gene>
    <name evidence="1" type="primary">73</name>
    <name evidence="1" type="ORF">SEA_STORMAGEDDON_73</name>
</gene>
<sequence>MADDNDELNYDVEIPSVIGGFDDAADREAFEVMQADNAAYAEKLSQEMTDKGVPPTKKPL</sequence>
<dbReference type="KEGG" id="vg:64766782"/>
<keyword evidence="2" id="KW-1185">Reference proteome</keyword>
<organism evidence="1 2">
    <name type="scientific">Gordonia phage Stormageddon</name>
    <dbReference type="NCBI Taxonomy" id="2656541"/>
    <lineage>
        <taxon>Viruses</taxon>
        <taxon>Duplodnaviria</taxon>
        <taxon>Heunggongvirae</taxon>
        <taxon>Uroviricota</taxon>
        <taxon>Caudoviricetes</taxon>
        <taxon>Stormageddonvirus</taxon>
        <taxon>Stormageddonvirus Stormageddon</taxon>
    </lineage>
</organism>
<evidence type="ECO:0000313" key="1">
    <source>
        <dbReference type="EMBL" id="QGJ94936.1"/>
    </source>
</evidence>
<dbReference type="EMBL" id="MN586040">
    <property type="protein sequence ID" value="QGJ94936.1"/>
    <property type="molecule type" value="Genomic_DNA"/>
</dbReference>
<protein>
    <submittedName>
        <fullName evidence="1">Uncharacterized protein</fullName>
    </submittedName>
</protein>
<proteinExistence type="predicted"/>
<reference evidence="1 2" key="1">
    <citation type="submission" date="2019-10" db="EMBL/GenBank/DDBJ databases">
        <authorList>
            <person name="Garlena R.A."/>
            <person name="Russell D.A."/>
            <person name="Pope W.H."/>
            <person name="Jacobs-Sera D."/>
            <person name="Hatfull G.F."/>
        </authorList>
    </citation>
    <scope>NUCLEOTIDE SEQUENCE [LARGE SCALE GENOMIC DNA]</scope>
</reference>
<evidence type="ECO:0000313" key="2">
    <source>
        <dbReference type="Proteomes" id="UP000423065"/>
    </source>
</evidence>
<dbReference type="Proteomes" id="UP000423065">
    <property type="component" value="Segment"/>
</dbReference>